<dbReference type="Proteomes" id="UP001465755">
    <property type="component" value="Unassembled WGS sequence"/>
</dbReference>
<dbReference type="AlphaFoldDB" id="A0AAW1PMQ7"/>
<organism evidence="3 4">
    <name type="scientific">Symbiochloris irregularis</name>
    <dbReference type="NCBI Taxonomy" id="706552"/>
    <lineage>
        <taxon>Eukaryota</taxon>
        <taxon>Viridiplantae</taxon>
        <taxon>Chlorophyta</taxon>
        <taxon>core chlorophytes</taxon>
        <taxon>Trebouxiophyceae</taxon>
        <taxon>Trebouxiales</taxon>
        <taxon>Trebouxiaceae</taxon>
        <taxon>Symbiochloris</taxon>
    </lineage>
</organism>
<feature type="compositionally biased region" description="Low complexity" evidence="2">
    <location>
        <begin position="936"/>
        <end position="950"/>
    </location>
</feature>
<evidence type="ECO:0000313" key="3">
    <source>
        <dbReference type="EMBL" id="KAK9811188.1"/>
    </source>
</evidence>
<comment type="caution">
    <text evidence="3">The sequence shown here is derived from an EMBL/GenBank/DDBJ whole genome shotgun (WGS) entry which is preliminary data.</text>
</comment>
<feature type="region of interest" description="Disordered" evidence="2">
    <location>
        <begin position="1"/>
        <end position="135"/>
    </location>
</feature>
<sequence length="974" mass="104125">MDLYMQGLEDDARLASESPSASRIPLSASCVQGPNTPTLAANGPSSGVNADSGVSVQPQQAPGQRLQSLPTPQGTAALSLPTVQSAPVSADRLQSDPNEAAQEASKSSTAGTGTSSQASTIPQPYSTGHDEDPSKALEAARRQIAALQARLRAVMATNAALELQLADGQSDLGAQRKLQQELQERLAQMQAQLAEQAGWQVSMRAARNAESRAQAQLAEARRECEEKDFQLGGLTGRAQVERVLSLRSRVAELEEQLAKAKIQGSDLPAIAESKEQSAEAAAAQQQLAYLTLQVQELKQDLDARASAHRTSADQVAGLSGQLAASIREVQELQQDRDAQVTAQQASADQAAALSQQLSDSSREVNELTSKLQRQTTEVDVLSAKCSALQSEADATAKTALAELTELRSAAQSDREKAAAALSQVQGDLAKACAAADTLRQQASALQQQLGQQKDAAHVQHTQLSKDLSTSQSLASKHAAEAEKVAAALAALQATHDASSKDAESKHNASARSLSDAQQLHLLESLQRHHASIQVQHRSTLEEADQLRGQAELQAAELKTMSSNREEHFQGEIQRLNADYEEDRAESAKELTVQRTELSELRQQLDSSSTEQAAMGLTADLSAARSKATAQEQEVLALQAQLQQVAQARQAEAGSRAQANGEASAEAQQTISSLQEDLSHAREAQQVEESRRLSDSGELAKLQVQLRMMEESRENYHGSIASELLRLSHDNDMLRAKCRAYEEDVQRLVDTSSLGHSNPKQKLQYHLRWKQDLEAMRKETTTLLTERFQLEQCVRYLAVRCGLAVAVDLNVSGQQERTPLAKLQPASLTATYKFLPKRARLTHYKLDLDTQGTSPRASEAEAPASVVSDVSGESVGIMQPPAASPNAAAAPPAAFSSTSIAAPSPRRSLSRNSSEIGSVAGGSRAGSVAGDLPVPSPRSISGSSLRSTSLPKNTQRPSSYLDALLHFVALRGSGE</sequence>
<feature type="coiled-coil region" evidence="1">
    <location>
        <begin position="428"/>
        <end position="455"/>
    </location>
</feature>
<feature type="region of interest" description="Disordered" evidence="2">
    <location>
        <begin position="652"/>
        <end position="693"/>
    </location>
</feature>
<feature type="region of interest" description="Disordered" evidence="2">
    <location>
        <begin position="895"/>
        <end position="955"/>
    </location>
</feature>
<accession>A0AAW1PMQ7</accession>
<keyword evidence="1" id="KW-0175">Coiled coil</keyword>
<dbReference type="PANTHER" id="PTHR45615:SF66">
    <property type="entry name" value="CARD DOMAIN-CONTAINING PROTEIN"/>
    <property type="match status" value="1"/>
</dbReference>
<feature type="compositionally biased region" description="Polar residues" evidence="2">
    <location>
        <begin position="29"/>
        <end position="87"/>
    </location>
</feature>
<name>A0AAW1PMQ7_9CHLO</name>
<gene>
    <name evidence="3" type="ORF">WJX73_009123</name>
</gene>
<dbReference type="PANTHER" id="PTHR45615">
    <property type="entry name" value="MYOSIN HEAVY CHAIN, NON-MUSCLE"/>
    <property type="match status" value="1"/>
</dbReference>
<dbReference type="EMBL" id="JALJOQ010000011">
    <property type="protein sequence ID" value="KAK9811188.1"/>
    <property type="molecule type" value="Genomic_DNA"/>
</dbReference>
<feature type="compositionally biased region" description="Basic and acidic residues" evidence="2">
    <location>
        <begin position="676"/>
        <end position="693"/>
    </location>
</feature>
<feature type="compositionally biased region" description="Low complexity" evidence="2">
    <location>
        <begin position="104"/>
        <end position="120"/>
    </location>
</feature>
<reference evidence="3 4" key="1">
    <citation type="journal article" date="2024" name="Nat. Commun.">
        <title>Phylogenomics reveals the evolutionary origins of lichenization in chlorophyte algae.</title>
        <authorList>
            <person name="Puginier C."/>
            <person name="Libourel C."/>
            <person name="Otte J."/>
            <person name="Skaloud P."/>
            <person name="Haon M."/>
            <person name="Grisel S."/>
            <person name="Petersen M."/>
            <person name="Berrin J.G."/>
            <person name="Delaux P.M."/>
            <person name="Dal Grande F."/>
            <person name="Keller J."/>
        </authorList>
    </citation>
    <scope>NUCLEOTIDE SEQUENCE [LARGE SCALE GENOMIC DNA]</scope>
    <source>
        <strain evidence="3 4">SAG 2036</strain>
    </source>
</reference>
<evidence type="ECO:0000256" key="1">
    <source>
        <dbReference type="SAM" id="Coils"/>
    </source>
</evidence>
<feature type="compositionally biased region" description="Polar residues" evidence="2">
    <location>
        <begin position="665"/>
        <end position="675"/>
    </location>
</feature>
<evidence type="ECO:0000256" key="2">
    <source>
        <dbReference type="SAM" id="MobiDB-lite"/>
    </source>
</evidence>
<evidence type="ECO:0000313" key="4">
    <source>
        <dbReference type="Proteomes" id="UP001465755"/>
    </source>
</evidence>
<feature type="region of interest" description="Disordered" evidence="2">
    <location>
        <begin position="870"/>
        <end position="889"/>
    </location>
</feature>
<feature type="region of interest" description="Disordered" evidence="2">
    <location>
        <begin position="351"/>
        <end position="371"/>
    </location>
</feature>
<protein>
    <submittedName>
        <fullName evidence="3">Uncharacterized protein</fullName>
    </submittedName>
</protein>
<feature type="compositionally biased region" description="Low complexity" evidence="2">
    <location>
        <begin position="895"/>
        <end position="917"/>
    </location>
</feature>
<keyword evidence="4" id="KW-1185">Reference proteome</keyword>
<proteinExistence type="predicted"/>